<dbReference type="GO" id="GO:0000105">
    <property type="term" value="P:L-histidine biosynthetic process"/>
    <property type="evidence" value="ECO:0007669"/>
    <property type="project" value="UniProtKB-UniRule"/>
</dbReference>
<feature type="modified residue" description="N6-(pyridoxal phosphate)lysine" evidence="9">
    <location>
        <position position="222"/>
    </location>
</feature>
<evidence type="ECO:0000256" key="9">
    <source>
        <dbReference type="HAMAP-Rule" id="MF_01023"/>
    </source>
</evidence>
<proteinExistence type="inferred from homology"/>
<dbReference type="InterPro" id="IPR015424">
    <property type="entry name" value="PyrdxlP-dep_Trfase"/>
</dbReference>
<evidence type="ECO:0000256" key="6">
    <source>
        <dbReference type="ARBA" id="ARBA00022898"/>
    </source>
</evidence>
<dbReference type="HAMAP" id="MF_01023">
    <property type="entry name" value="HisC_aminotrans_2"/>
    <property type="match status" value="1"/>
</dbReference>
<comment type="subunit">
    <text evidence="3 9">Homodimer.</text>
</comment>
<keyword evidence="7 9" id="KW-0368">Histidine biosynthesis</keyword>
<keyword evidence="6 9" id="KW-0663">Pyridoxal phosphate</keyword>
<keyword evidence="4 9" id="KW-0032">Aminotransferase</keyword>
<dbReference type="EMBL" id="JACHHB010000004">
    <property type="protein sequence ID" value="MBB5172880.1"/>
    <property type="molecule type" value="Genomic_DNA"/>
</dbReference>
<dbReference type="InterPro" id="IPR005861">
    <property type="entry name" value="HisP_aminotrans"/>
</dbReference>
<protein>
    <recommendedName>
        <fullName evidence="9">Histidinol-phosphate aminotransferase</fullName>
        <ecNumber evidence="9">2.6.1.9</ecNumber>
    </recommendedName>
    <alternativeName>
        <fullName evidence="9">Imidazole acetol-phosphate transaminase</fullName>
    </alternativeName>
</protein>
<dbReference type="InterPro" id="IPR001917">
    <property type="entry name" value="Aminotrans_II_pyridoxalP_BS"/>
</dbReference>
<dbReference type="PANTHER" id="PTHR43643">
    <property type="entry name" value="HISTIDINOL-PHOSPHATE AMINOTRANSFERASE 2"/>
    <property type="match status" value="1"/>
</dbReference>
<dbReference type="InterPro" id="IPR050106">
    <property type="entry name" value="HistidinolP_aminotransfase"/>
</dbReference>
<dbReference type="SUPFAM" id="SSF53383">
    <property type="entry name" value="PLP-dependent transferases"/>
    <property type="match status" value="1"/>
</dbReference>
<dbReference type="UniPathway" id="UPA00031">
    <property type="reaction ID" value="UER00012"/>
</dbReference>
<dbReference type="PANTHER" id="PTHR43643:SF3">
    <property type="entry name" value="HISTIDINOL-PHOSPHATE AMINOTRANSFERASE"/>
    <property type="match status" value="1"/>
</dbReference>
<comment type="pathway">
    <text evidence="2 9">Amino-acid biosynthesis; L-histidine biosynthesis; L-histidine from 5-phospho-alpha-D-ribose 1-diphosphate: step 7/9.</text>
</comment>
<dbReference type="PROSITE" id="PS00599">
    <property type="entry name" value="AA_TRANSFER_CLASS_2"/>
    <property type="match status" value="1"/>
</dbReference>
<dbReference type="AlphaFoldDB" id="A0A840QNF7"/>
<comment type="catalytic activity">
    <reaction evidence="8 9">
        <text>L-histidinol phosphate + 2-oxoglutarate = 3-(imidazol-4-yl)-2-oxopropyl phosphate + L-glutamate</text>
        <dbReference type="Rhea" id="RHEA:23744"/>
        <dbReference type="ChEBI" id="CHEBI:16810"/>
        <dbReference type="ChEBI" id="CHEBI:29985"/>
        <dbReference type="ChEBI" id="CHEBI:57766"/>
        <dbReference type="ChEBI" id="CHEBI:57980"/>
        <dbReference type="EC" id="2.6.1.9"/>
    </reaction>
</comment>
<dbReference type="Gene3D" id="3.40.640.10">
    <property type="entry name" value="Type I PLP-dependent aspartate aminotransferase-like (Major domain)"/>
    <property type="match status" value="1"/>
</dbReference>
<keyword evidence="9" id="KW-0028">Amino-acid biosynthesis</keyword>
<comment type="similarity">
    <text evidence="9">Belongs to the class-II pyridoxal-phosphate-dependent aminotransferase family. Histidinol-phosphate aminotransferase subfamily.</text>
</comment>
<feature type="domain" description="Aminotransferase class I/classII large" evidence="10">
    <location>
        <begin position="30"/>
        <end position="354"/>
    </location>
</feature>
<evidence type="ECO:0000313" key="11">
    <source>
        <dbReference type="EMBL" id="MBB5172880.1"/>
    </source>
</evidence>
<dbReference type="InterPro" id="IPR015421">
    <property type="entry name" value="PyrdxlP-dep_Trfase_major"/>
</dbReference>
<dbReference type="GO" id="GO:0004400">
    <property type="term" value="F:histidinol-phosphate transaminase activity"/>
    <property type="evidence" value="ECO:0007669"/>
    <property type="project" value="UniProtKB-UniRule"/>
</dbReference>
<comment type="cofactor">
    <cofactor evidence="1 9">
        <name>pyridoxal 5'-phosphate</name>
        <dbReference type="ChEBI" id="CHEBI:597326"/>
    </cofactor>
</comment>
<keyword evidence="5 9" id="KW-0808">Transferase</keyword>
<sequence>METKKALEGLSPYQPGKPIEEVKREFGLSSVIKLASNENPFGSSPQVKRAIEETISDLAKYPDGSAQAVKKDVAHFLGVDPSQLLFGNGSDEVLLILCRTFLKPGDNIVTATPTFPQYRHNAVIEGAEVREVPLQDGVHDLSAMLEKIDENTKIVFVCNPNNPTGTYVNEESFLNFLAQVPKDTIVVSDEAYYEYVTADDFPNTIPLIDQYPNLFITRTFSKAYGLASLRIGYGIGQATLVQKMDPAREPFNTSTIAQRAAQAALKDQSFIDACREKNQRGIQQYMDYCVERGLQYFPSETNFIIFDVGAPADDVFQHLLSKGYIVRSGQALGYPTMIRVTVGTEEENQGLLDELDAYHLQKRSS</sequence>
<dbReference type="Gene3D" id="3.90.1150.10">
    <property type="entry name" value="Aspartate Aminotransferase, domain 1"/>
    <property type="match status" value="1"/>
</dbReference>
<dbReference type="CDD" id="cd00609">
    <property type="entry name" value="AAT_like"/>
    <property type="match status" value="1"/>
</dbReference>
<dbReference type="Pfam" id="PF00155">
    <property type="entry name" value="Aminotran_1_2"/>
    <property type="match status" value="1"/>
</dbReference>
<dbReference type="InterPro" id="IPR015422">
    <property type="entry name" value="PyrdxlP-dep_Trfase_small"/>
</dbReference>
<dbReference type="EC" id="2.6.1.9" evidence="9"/>
<evidence type="ECO:0000256" key="7">
    <source>
        <dbReference type="ARBA" id="ARBA00023102"/>
    </source>
</evidence>
<evidence type="ECO:0000256" key="3">
    <source>
        <dbReference type="ARBA" id="ARBA00011738"/>
    </source>
</evidence>
<evidence type="ECO:0000313" key="12">
    <source>
        <dbReference type="Proteomes" id="UP000551878"/>
    </source>
</evidence>
<name>A0A840QNF7_9BACI</name>
<reference evidence="11 12" key="1">
    <citation type="submission" date="2020-08" db="EMBL/GenBank/DDBJ databases">
        <title>Genomic Encyclopedia of Type Strains, Phase IV (KMG-IV): sequencing the most valuable type-strain genomes for metagenomic binning, comparative biology and taxonomic classification.</title>
        <authorList>
            <person name="Goeker M."/>
        </authorList>
    </citation>
    <scope>NUCLEOTIDE SEQUENCE [LARGE SCALE GENOMIC DNA]</scope>
    <source>
        <strain evidence="11 12">DSM 24696</strain>
    </source>
</reference>
<dbReference type="InterPro" id="IPR004839">
    <property type="entry name" value="Aminotransferase_I/II_large"/>
</dbReference>
<organism evidence="11 12">
    <name type="scientific">Texcoconibacillus texcoconensis</name>
    <dbReference type="NCBI Taxonomy" id="1095777"/>
    <lineage>
        <taxon>Bacteria</taxon>
        <taxon>Bacillati</taxon>
        <taxon>Bacillota</taxon>
        <taxon>Bacilli</taxon>
        <taxon>Bacillales</taxon>
        <taxon>Bacillaceae</taxon>
        <taxon>Texcoconibacillus</taxon>
    </lineage>
</organism>
<comment type="caution">
    <text evidence="11">The sequence shown here is derived from an EMBL/GenBank/DDBJ whole genome shotgun (WGS) entry which is preliminary data.</text>
</comment>
<evidence type="ECO:0000259" key="10">
    <source>
        <dbReference type="Pfam" id="PF00155"/>
    </source>
</evidence>
<evidence type="ECO:0000256" key="5">
    <source>
        <dbReference type="ARBA" id="ARBA00022679"/>
    </source>
</evidence>
<evidence type="ECO:0000256" key="4">
    <source>
        <dbReference type="ARBA" id="ARBA00022576"/>
    </source>
</evidence>
<dbReference type="NCBIfam" id="TIGR01141">
    <property type="entry name" value="hisC"/>
    <property type="match status" value="1"/>
</dbReference>
<dbReference type="RefSeq" id="WP_184663347.1">
    <property type="nucleotide sequence ID" value="NZ_JACHHB010000004.1"/>
</dbReference>
<accession>A0A840QNF7</accession>
<evidence type="ECO:0000256" key="1">
    <source>
        <dbReference type="ARBA" id="ARBA00001933"/>
    </source>
</evidence>
<evidence type="ECO:0000256" key="2">
    <source>
        <dbReference type="ARBA" id="ARBA00005011"/>
    </source>
</evidence>
<gene>
    <name evidence="9" type="primary">hisC</name>
    <name evidence="11" type="ORF">HNQ41_001043</name>
</gene>
<dbReference type="GO" id="GO:0030170">
    <property type="term" value="F:pyridoxal phosphate binding"/>
    <property type="evidence" value="ECO:0007669"/>
    <property type="project" value="InterPro"/>
</dbReference>
<dbReference type="Proteomes" id="UP000551878">
    <property type="component" value="Unassembled WGS sequence"/>
</dbReference>
<evidence type="ECO:0000256" key="8">
    <source>
        <dbReference type="ARBA" id="ARBA00047481"/>
    </source>
</evidence>
<keyword evidence="12" id="KW-1185">Reference proteome</keyword>